<dbReference type="Proteomes" id="UP000282818">
    <property type="component" value="Unassembled WGS sequence"/>
</dbReference>
<dbReference type="Gene3D" id="3.30.1490.300">
    <property type="match status" value="1"/>
</dbReference>
<dbReference type="SUPFAM" id="SSF53067">
    <property type="entry name" value="Actin-like ATPase domain"/>
    <property type="match status" value="1"/>
</dbReference>
<accession>A0A437Q594</accession>
<sequence length="301" mass="32598">MFSFKRGKKRQSGLVSIHVSESGVAIASSHGANASKLAFAELFSGTPDTAAPAITAALDKANLTGMRCSLVLSGGEYQLLLVEAPEVPANEMKEALLWRVKDLIQYPTDDALLDYFELPEDAFRGRGQMLYVVVAQRSTVEKRIAWVESLGLTPAYVDIPEMALLNLVEEVCDNEAGTAVLYLDDKSSFLNILSGSSLYLTRALASGSPAALESTVLDLQRSMDYFESQIGKPPCVRILLLPLQVGETALMRELRENLGADVQSFDLADSIASEISLTIELQQHCLLAIAGALRVETRSKG</sequence>
<evidence type="ECO:0000313" key="1">
    <source>
        <dbReference type="EMBL" id="RVU29664.1"/>
    </source>
</evidence>
<protein>
    <recommendedName>
        <fullName evidence="3">MSHA biogenesis protein MshI</fullName>
    </recommendedName>
</protein>
<dbReference type="EMBL" id="SACQ01000007">
    <property type="protein sequence ID" value="RVU29664.1"/>
    <property type="molecule type" value="Genomic_DNA"/>
</dbReference>
<dbReference type="Gene3D" id="3.30.420.40">
    <property type="match status" value="2"/>
</dbReference>
<dbReference type="RefSeq" id="WP_127694948.1">
    <property type="nucleotide sequence ID" value="NZ_SACQ01000007.1"/>
</dbReference>
<gene>
    <name evidence="1" type="ORF">EOE65_13990</name>
</gene>
<evidence type="ECO:0008006" key="3">
    <source>
        <dbReference type="Google" id="ProtNLM"/>
    </source>
</evidence>
<proteinExistence type="predicted"/>
<name>A0A437Q594_9GAMM</name>
<evidence type="ECO:0000313" key="2">
    <source>
        <dbReference type="Proteomes" id="UP000282818"/>
    </source>
</evidence>
<comment type="caution">
    <text evidence="1">The sequence shown here is derived from an EMBL/GenBank/DDBJ whole genome shotgun (WGS) entry which is preliminary data.</text>
</comment>
<organism evidence="1 2">
    <name type="scientific">Neptunomonas marina</name>
    <dbReference type="NCBI Taxonomy" id="1815562"/>
    <lineage>
        <taxon>Bacteria</taxon>
        <taxon>Pseudomonadati</taxon>
        <taxon>Pseudomonadota</taxon>
        <taxon>Gammaproteobacteria</taxon>
        <taxon>Oceanospirillales</taxon>
        <taxon>Oceanospirillaceae</taxon>
        <taxon>Neptunomonas</taxon>
    </lineage>
</organism>
<dbReference type="AlphaFoldDB" id="A0A437Q594"/>
<dbReference type="InterPro" id="IPR043129">
    <property type="entry name" value="ATPase_NBD"/>
</dbReference>
<reference evidence="1 2" key="1">
    <citation type="submission" date="2019-01" db="EMBL/GenBank/DDBJ databases">
        <authorList>
            <person name="Chen W.-M."/>
        </authorList>
    </citation>
    <scope>NUCLEOTIDE SEQUENCE [LARGE SCALE GENOMIC DNA]</scope>
    <source>
        <strain evidence="1 2">HPM-16</strain>
    </source>
</reference>
<keyword evidence="2" id="KW-1185">Reference proteome</keyword>